<dbReference type="InterPro" id="IPR028994">
    <property type="entry name" value="Integrin_alpha_N"/>
</dbReference>
<dbReference type="PANTHER" id="PTHR44103">
    <property type="entry name" value="PROPROTEIN CONVERTASE P"/>
    <property type="match status" value="1"/>
</dbReference>
<dbReference type="RefSeq" id="WP_035939840.1">
    <property type="nucleotide sequence ID" value="NZ_AVPL01000057.1"/>
</dbReference>
<feature type="signal peptide" evidence="3">
    <location>
        <begin position="1"/>
        <end position="29"/>
    </location>
</feature>
<accession>A0A0A0JRI9</accession>
<dbReference type="Pfam" id="PF13517">
    <property type="entry name" value="FG-GAP_3"/>
    <property type="match status" value="1"/>
</dbReference>
<feature type="region of interest" description="Disordered" evidence="2">
    <location>
        <begin position="198"/>
        <end position="222"/>
    </location>
</feature>
<dbReference type="STRING" id="1385519.N801_16825"/>
<comment type="caution">
    <text evidence="4">The sequence shown here is derived from an EMBL/GenBank/DDBJ whole genome shotgun (WGS) entry which is preliminary data.</text>
</comment>
<dbReference type="EMBL" id="AVPL01000057">
    <property type="protein sequence ID" value="KGN40020.1"/>
    <property type="molecule type" value="Genomic_DNA"/>
</dbReference>
<name>A0A0A0JRI9_9MICO</name>
<keyword evidence="5" id="KW-1185">Reference proteome</keyword>
<dbReference type="Gene3D" id="2.40.128.340">
    <property type="match status" value="1"/>
</dbReference>
<dbReference type="SUPFAM" id="SSF69318">
    <property type="entry name" value="Integrin alpha N-terminal domain"/>
    <property type="match status" value="1"/>
</dbReference>
<keyword evidence="1 3" id="KW-0732">Signal</keyword>
<dbReference type="InterPro" id="IPR013517">
    <property type="entry name" value="FG-GAP"/>
</dbReference>
<gene>
    <name evidence="4" type="ORF">N801_16825</name>
</gene>
<dbReference type="Proteomes" id="UP000030013">
    <property type="component" value="Unassembled WGS sequence"/>
</dbReference>
<evidence type="ECO:0000256" key="3">
    <source>
        <dbReference type="SAM" id="SignalP"/>
    </source>
</evidence>
<protein>
    <recommendedName>
        <fullName evidence="6">Fibronectin type-III domain-containing protein</fullName>
    </recommendedName>
</protein>
<evidence type="ECO:0000256" key="2">
    <source>
        <dbReference type="SAM" id="MobiDB-lite"/>
    </source>
</evidence>
<dbReference type="PANTHER" id="PTHR44103:SF1">
    <property type="entry name" value="PROPROTEIN CONVERTASE P"/>
    <property type="match status" value="1"/>
</dbReference>
<dbReference type="OrthoDB" id="4871379at2"/>
<evidence type="ECO:0000256" key="1">
    <source>
        <dbReference type="ARBA" id="ARBA00022729"/>
    </source>
</evidence>
<feature type="chain" id="PRO_5001964507" description="Fibronectin type-III domain-containing protein" evidence="3">
    <location>
        <begin position="30"/>
        <end position="617"/>
    </location>
</feature>
<evidence type="ECO:0000313" key="5">
    <source>
        <dbReference type="Proteomes" id="UP000030013"/>
    </source>
</evidence>
<organism evidence="4 5">
    <name type="scientific">Knoellia aerolata DSM 18566</name>
    <dbReference type="NCBI Taxonomy" id="1385519"/>
    <lineage>
        <taxon>Bacteria</taxon>
        <taxon>Bacillati</taxon>
        <taxon>Actinomycetota</taxon>
        <taxon>Actinomycetes</taxon>
        <taxon>Micrococcales</taxon>
        <taxon>Intrasporangiaceae</taxon>
        <taxon>Knoellia</taxon>
    </lineage>
</organism>
<evidence type="ECO:0008006" key="6">
    <source>
        <dbReference type="Google" id="ProtNLM"/>
    </source>
</evidence>
<sequence length="617" mass="64078">MRASLPRVLSTVGAAVLATAVLAVAPATAAPTDTAHPVLRGVAVNASSVSAGSTLTASLDATDDVGIERVYLRFDSVESLDVVYVQRSWEVGGTVRVAIPQDIATGGYRLDHIVLVDGSDKHATYIAKGSALALSPKPAGAPTTHSVDMGATFSVTGGVDRTPPRITSLTLASRPTYADETGRVALALDTTEPVQVRASWDQPTGLLGTRGPQESVSGGSASLPVDLSPAGIHSFSEISVSDADGNIRRYYPDGREVWGRTEAVHGLPLEDFDVTVKPSTPSAVVKARPGSVRLLLHADDREAKTMTGWRVVVGPGSLVRDVPVKVGWTQVDIGGLANGTAYTVSTTARSAVGDSRAAVSTIRPMPSSNVFALRDATGDGRVDIIARQPHGTLPSGDSYVYPTNGSGTFGRRVAAFRASESECERVAPADVYPTSEAEVLCYGPSLLAKWPAGHGYLLGTAGWSSMRFVDGGHDVTGDGNPDVVAVTAAGVLKIYETRRATTVVASSTLGSGWNVFTALLQVGDFSGDRRADLLAVDGAGRLWLYAGNGRGGFAKGIQIGSGWGGFGAVMPLRDFNGDGRADIGAITMDGKLLLYPGNGQGGFLAKSQIGTGWNMFL</sequence>
<reference evidence="4 5" key="1">
    <citation type="submission" date="2013-08" db="EMBL/GenBank/DDBJ databases">
        <title>The genome sequence of Knoellia aerolata.</title>
        <authorList>
            <person name="Zhu W."/>
            <person name="Wang G."/>
        </authorList>
    </citation>
    <scope>NUCLEOTIDE SEQUENCE [LARGE SCALE GENOMIC DNA]</scope>
    <source>
        <strain evidence="4 5">DSM 18566</strain>
    </source>
</reference>
<proteinExistence type="predicted"/>
<dbReference type="AlphaFoldDB" id="A0A0A0JRI9"/>
<dbReference type="eggNOG" id="COG0739">
    <property type="taxonomic scope" value="Bacteria"/>
</dbReference>
<evidence type="ECO:0000313" key="4">
    <source>
        <dbReference type="EMBL" id="KGN40020.1"/>
    </source>
</evidence>